<dbReference type="AlphaFoldDB" id="K5B8C1"/>
<dbReference type="eggNOG" id="COG0596">
    <property type="taxonomic scope" value="Bacteria"/>
</dbReference>
<evidence type="ECO:0000313" key="2">
    <source>
        <dbReference type="Proteomes" id="UP000006265"/>
    </source>
</evidence>
<dbReference type="RefSeq" id="WP_005627909.1">
    <property type="nucleotide sequence ID" value="NZ_AMRA01000066.1"/>
</dbReference>
<dbReference type="GO" id="GO:0016787">
    <property type="term" value="F:hydrolase activity"/>
    <property type="evidence" value="ECO:0007669"/>
    <property type="project" value="UniProtKB-KW"/>
</dbReference>
<dbReference type="Gene3D" id="3.40.50.1820">
    <property type="entry name" value="alpha/beta hydrolase"/>
    <property type="match status" value="1"/>
</dbReference>
<dbReference type="STRING" id="1122247.GCA_000379865_04620"/>
<organism evidence="1 2">
    <name type="scientific">Mycolicibacterium hassiacum (strain DSM 44199 / CIP 105218 / JCM 12690 / 3849)</name>
    <name type="common">Mycobacterium hassiacum</name>
    <dbReference type="NCBI Taxonomy" id="1122247"/>
    <lineage>
        <taxon>Bacteria</taxon>
        <taxon>Bacillati</taxon>
        <taxon>Actinomycetota</taxon>
        <taxon>Actinomycetes</taxon>
        <taxon>Mycobacteriales</taxon>
        <taxon>Mycobacteriaceae</taxon>
        <taxon>Mycolicibacterium</taxon>
    </lineage>
</organism>
<protein>
    <submittedName>
        <fullName evidence="1">Alpha/beta hydrolase fold family protein</fullName>
    </submittedName>
</protein>
<dbReference type="EMBL" id="AMRA01000066">
    <property type="protein sequence ID" value="EKF23438.1"/>
    <property type="molecule type" value="Genomic_DNA"/>
</dbReference>
<dbReference type="InterPro" id="IPR052897">
    <property type="entry name" value="Sec-Metab_Biosynth_Hydrolase"/>
</dbReference>
<dbReference type="InterPro" id="IPR000073">
    <property type="entry name" value="AB_hydrolase_1"/>
</dbReference>
<keyword evidence="1" id="KW-0378">Hydrolase</keyword>
<reference evidence="1 2" key="1">
    <citation type="journal article" date="2012" name="J. Bacteriol.">
        <title>Genome sequence of Mycobacterium hassiacum DSM 44199, a rare source of heat-stable mycobacterial proteins.</title>
        <authorList>
            <person name="Tiago I."/>
            <person name="Maranha A."/>
            <person name="Mendes V."/>
            <person name="Alarico S."/>
            <person name="Moynihan P.J."/>
            <person name="Clarke A.J."/>
            <person name="Macedo-Ribeiro S."/>
            <person name="Pereira P.J."/>
            <person name="Empadinhas N."/>
        </authorList>
    </citation>
    <scope>NUCLEOTIDE SEQUENCE [LARGE SCALE GENOMIC DNA]</scope>
    <source>
        <strain evidence="2">DSM 44199 / CIP 105218 / JCM 12690 / 3849</strain>
    </source>
</reference>
<sequence length="223" mass="24291">MTTFVLVPGMCHGAWCFDPVTVPLRAAGHEVVAVTPTGVAERAHLLDAGVNLDTHITDVVAAIAAYATEPVVLVGHSYGGMVITGVADRVPESVDALVYLDAVVPRDGDSCADLVDDAERRWYQDTDATGFGVPPLPFFDPRATAHPRASVLQPLRVGVDLNRFRRRVFVYALDWPGESPLRPSYDRVRDDPAWTCHELEAKHNLMRHAPADVVRILVDAAAH</sequence>
<dbReference type="SUPFAM" id="SSF53474">
    <property type="entry name" value="alpha/beta-Hydrolases"/>
    <property type="match status" value="1"/>
</dbReference>
<dbReference type="Pfam" id="PF12697">
    <property type="entry name" value="Abhydrolase_6"/>
    <property type="match status" value="1"/>
</dbReference>
<dbReference type="PANTHER" id="PTHR37017">
    <property type="entry name" value="AB HYDROLASE-1 DOMAIN-CONTAINING PROTEIN-RELATED"/>
    <property type="match status" value="1"/>
</dbReference>
<dbReference type="Proteomes" id="UP000006265">
    <property type="component" value="Unassembled WGS sequence"/>
</dbReference>
<evidence type="ECO:0000313" key="1">
    <source>
        <dbReference type="EMBL" id="EKF23438.1"/>
    </source>
</evidence>
<dbReference type="OrthoDB" id="9773549at2"/>
<dbReference type="PANTHER" id="PTHR37017:SF11">
    <property type="entry name" value="ESTERASE_LIPASE_THIOESTERASE DOMAIN-CONTAINING PROTEIN"/>
    <property type="match status" value="1"/>
</dbReference>
<gene>
    <name evidence="1" type="ORF">C731_2482</name>
</gene>
<keyword evidence="2" id="KW-1185">Reference proteome</keyword>
<comment type="caution">
    <text evidence="1">The sequence shown here is derived from an EMBL/GenBank/DDBJ whole genome shotgun (WGS) entry which is preliminary data.</text>
</comment>
<dbReference type="PATRIC" id="fig|1122247.3.peg.2382"/>
<name>K5B8C1_MYCHD</name>
<dbReference type="InterPro" id="IPR029058">
    <property type="entry name" value="AB_hydrolase_fold"/>
</dbReference>
<proteinExistence type="predicted"/>
<accession>K5B8C1</accession>